<sequence length="383" mass="43498">MSDIGPLDLLIIQGSPFCNINCQYCYLPNRGDKNKISLTIVNKIFERIYQSDLVKNDFTVVWHAGEPMAINENYYSKIFDIINEHTPPNIVVSHSFQTNGTLLTDKWCSFIKQNKIRIGISVDGPDFIHDKYRVKRNGKGSHAETMRGIKLLKEHDIDFHAIAVVTAYSLNYPDKIFNFFLNNNIQRVGFNIEEIEGVNITSSIDVTSEIKVKRFFERIFTLQKQNKGKVIVREFESAFQKIIGSPISSNNTLETTIPRSHMLNTFGIISIDINGDFTSFSPELLGQTSPEFNNFILGNVMRDSFVDVLTKKNYNKISEGINKGVEMCKETCSYFKVCGGGAPSNKFYETGTFKSTETIFCKNTIKTPIDIVLSDLEKTYSIK</sequence>
<dbReference type="OrthoDB" id="9808591at2"/>
<dbReference type="InterPro" id="IPR058240">
    <property type="entry name" value="rSAM_sf"/>
</dbReference>
<dbReference type="SFLD" id="SFLDG01067">
    <property type="entry name" value="SPASM/twitch_domain_containing"/>
    <property type="match status" value="1"/>
</dbReference>
<organism evidence="7 8">
    <name type="scientific">Cyclobacterium amurskyense</name>
    <dbReference type="NCBI Taxonomy" id="320787"/>
    <lineage>
        <taxon>Bacteria</taxon>
        <taxon>Pseudomonadati</taxon>
        <taxon>Bacteroidota</taxon>
        <taxon>Cytophagia</taxon>
        <taxon>Cytophagales</taxon>
        <taxon>Cyclobacteriaceae</taxon>
        <taxon>Cyclobacterium</taxon>
    </lineage>
</organism>
<dbReference type="NCBIfam" id="TIGR04261">
    <property type="entry name" value="rSAM_GlyRichRpt"/>
    <property type="match status" value="1"/>
</dbReference>
<dbReference type="RefSeq" id="WP_048641867.1">
    <property type="nucleotide sequence ID" value="NZ_CP012040.1"/>
</dbReference>
<dbReference type="GO" id="GO:0016491">
    <property type="term" value="F:oxidoreductase activity"/>
    <property type="evidence" value="ECO:0007669"/>
    <property type="project" value="InterPro"/>
</dbReference>
<protein>
    <submittedName>
        <fullName evidence="7">Arylsulfatase regulator (Fe-S oxidoreductase)</fullName>
    </submittedName>
</protein>
<dbReference type="SFLD" id="SFLDS00029">
    <property type="entry name" value="Radical_SAM"/>
    <property type="match status" value="1"/>
</dbReference>
<dbReference type="AlphaFoldDB" id="A0A0H4PBE4"/>
<dbReference type="PANTHER" id="PTHR43273">
    <property type="entry name" value="ANAEROBIC SULFATASE-MATURATING ENZYME HOMOLOG ASLB-RELATED"/>
    <property type="match status" value="1"/>
</dbReference>
<dbReference type="InterPro" id="IPR026357">
    <property type="entry name" value="rSAM_SPASM_GrrM_OscB"/>
</dbReference>
<name>A0A0H4PBE4_9BACT</name>
<dbReference type="PANTHER" id="PTHR43273:SF8">
    <property type="entry name" value="RADICAL SAM DOMAIN PROTEIN"/>
    <property type="match status" value="1"/>
</dbReference>
<dbReference type="SFLD" id="SFLDG01072">
    <property type="entry name" value="dehydrogenase_like"/>
    <property type="match status" value="1"/>
</dbReference>
<accession>A0A0H4PBE4</accession>
<dbReference type="SFLD" id="SFLDG01386">
    <property type="entry name" value="main_SPASM_domain-containing"/>
    <property type="match status" value="1"/>
</dbReference>
<dbReference type="Proteomes" id="UP000036520">
    <property type="component" value="Chromosome"/>
</dbReference>
<gene>
    <name evidence="7" type="ORF">CA2015_2122</name>
</gene>
<reference evidence="7 8" key="1">
    <citation type="submission" date="2015-07" db="EMBL/GenBank/DDBJ databases">
        <authorList>
            <person name="Kim K.M."/>
        </authorList>
    </citation>
    <scope>NUCLEOTIDE SEQUENCE [LARGE SCALE GENOMIC DNA]</scope>
    <source>
        <strain evidence="7 8">KCTC 12363</strain>
    </source>
</reference>
<evidence type="ECO:0000256" key="4">
    <source>
        <dbReference type="ARBA" id="ARBA00023004"/>
    </source>
</evidence>
<feature type="domain" description="Radical SAM core" evidence="6">
    <location>
        <begin position="2"/>
        <end position="229"/>
    </location>
</feature>
<dbReference type="CDD" id="cd01335">
    <property type="entry name" value="Radical_SAM"/>
    <property type="match status" value="1"/>
</dbReference>
<proteinExistence type="predicted"/>
<keyword evidence="8" id="KW-1185">Reference proteome</keyword>
<evidence type="ECO:0000256" key="2">
    <source>
        <dbReference type="ARBA" id="ARBA00022691"/>
    </source>
</evidence>
<dbReference type="SUPFAM" id="SSF102114">
    <property type="entry name" value="Radical SAM enzymes"/>
    <property type="match status" value="1"/>
</dbReference>
<evidence type="ECO:0000259" key="6">
    <source>
        <dbReference type="PROSITE" id="PS51918"/>
    </source>
</evidence>
<evidence type="ECO:0000256" key="5">
    <source>
        <dbReference type="ARBA" id="ARBA00023014"/>
    </source>
</evidence>
<dbReference type="PROSITE" id="PS51918">
    <property type="entry name" value="RADICAL_SAM"/>
    <property type="match status" value="1"/>
</dbReference>
<evidence type="ECO:0000256" key="3">
    <source>
        <dbReference type="ARBA" id="ARBA00022723"/>
    </source>
</evidence>
<keyword evidence="5" id="KW-0411">Iron-sulfur</keyword>
<dbReference type="InterPro" id="IPR023867">
    <property type="entry name" value="Sulphatase_maturase_rSAM"/>
</dbReference>
<dbReference type="Pfam" id="PF04055">
    <property type="entry name" value="Radical_SAM"/>
    <property type="match status" value="1"/>
</dbReference>
<keyword evidence="2" id="KW-0949">S-adenosyl-L-methionine</keyword>
<evidence type="ECO:0000313" key="7">
    <source>
        <dbReference type="EMBL" id="AKP51544.1"/>
    </source>
</evidence>
<dbReference type="KEGG" id="camu:CA2015_2122"/>
<keyword evidence="4" id="KW-0408">Iron</keyword>
<dbReference type="EMBL" id="CP012040">
    <property type="protein sequence ID" value="AKP51544.1"/>
    <property type="molecule type" value="Genomic_DNA"/>
</dbReference>
<dbReference type="STRING" id="320787.CA2015_2122"/>
<dbReference type="InterPro" id="IPR013785">
    <property type="entry name" value="Aldolase_TIM"/>
</dbReference>
<comment type="cofactor">
    <cofactor evidence="1">
        <name>[4Fe-4S] cluster</name>
        <dbReference type="ChEBI" id="CHEBI:49883"/>
    </cofactor>
</comment>
<keyword evidence="3" id="KW-0479">Metal-binding</keyword>
<evidence type="ECO:0000313" key="8">
    <source>
        <dbReference type="Proteomes" id="UP000036520"/>
    </source>
</evidence>
<dbReference type="GO" id="GO:0046872">
    <property type="term" value="F:metal ion binding"/>
    <property type="evidence" value="ECO:0007669"/>
    <property type="project" value="UniProtKB-KW"/>
</dbReference>
<evidence type="ECO:0000256" key="1">
    <source>
        <dbReference type="ARBA" id="ARBA00001966"/>
    </source>
</evidence>
<dbReference type="InterPro" id="IPR007197">
    <property type="entry name" value="rSAM"/>
</dbReference>
<dbReference type="GO" id="GO:0051536">
    <property type="term" value="F:iron-sulfur cluster binding"/>
    <property type="evidence" value="ECO:0007669"/>
    <property type="project" value="UniProtKB-KW"/>
</dbReference>
<dbReference type="Gene3D" id="3.20.20.70">
    <property type="entry name" value="Aldolase class I"/>
    <property type="match status" value="1"/>
</dbReference>